<dbReference type="InterPro" id="IPR001509">
    <property type="entry name" value="Epimerase_deHydtase"/>
</dbReference>
<reference evidence="3 4" key="1">
    <citation type="submission" date="2019-08" db="EMBL/GenBank/DDBJ databases">
        <title>Deep-cultivation of Planctomycetes and their phenomic and genomic characterization uncovers novel biology.</title>
        <authorList>
            <person name="Wiegand S."/>
            <person name="Jogler M."/>
            <person name="Boedeker C."/>
            <person name="Pinto D."/>
            <person name="Vollmers J."/>
            <person name="Rivas-Marin E."/>
            <person name="Kohn T."/>
            <person name="Peeters S.H."/>
            <person name="Heuer A."/>
            <person name="Rast P."/>
            <person name="Oberbeckmann S."/>
            <person name="Bunk B."/>
            <person name="Jeske O."/>
            <person name="Meyerdierks A."/>
            <person name="Storesund J.E."/>
            <person name="Kallscheuer N."/>
            <person name="Luecker S."/>
            <person name="Lage O.M."/>
            <person name="Pohl T."/>
            <person name="Merkel B.J."/>
            <person name="Hornburger P."/>
            <person name="Mueller R.-W."/>
            <person name="Bruemmer F."/>
            <person name="Labrenz M."/>
            <person name="Spormann A.M."/>
            <person name="Op den Camp H."/>
            <person name="Overmann J."/>
            <person name="Amann R."/>
            <person name="Jetten M.S.M."/>
            <person name="Mascher T."/>
            <person name="Medema M.H."/>
            <person name="Devos D.P."/>
            <person name="Kaster A.-K."/>
            <person name="Ovreas L."/>
            <person name="Rohde M."/>
            <person name="Galperin M.Y."/>
            <person name="Jogler C."/>
        </authorList>
    </citation>
    <scope>NUCLEOTIDE SEQUENCE [LARGE SCALE GENOMIC DNA]</scope>
    <source>
        <strain evidence="3 4">UC8</strain>
    </source>
</reference>
<evidence type="ECO:0000256" key="1">
    <source>
        <dbReference type="ARBA" id="ARBA00007637"/>
    </source>
</evidence>
<dbReference type="InterPro" id="IPR036291">
    <property type="entry name" value="NAD(P)-bd_dom_sf"/>
</dbReference>
<name>A0A5B9QTY6_9BACT</name>
<sequence length="340" mass="37286">MTVSDKFEDCKILITGGAGFVGSEVVRQFSQLKNASLAVLDNFASGRRDFLSAVPECEIEEIDLLDRENVFRCVDRFRPDFVVHLAAIHFIPYCNRFPAECIRVNIEGTQNLLDALLNSSVRRVVAASSAAVYPIHDGACGESSVSPEPTDVYGLSKLCNEMQLQQFHAKSGVDSAAARFFNVYGPRETNPHVIPELLNQLLEGASELKLGNLEPKRDYIHVEDVARACIALAADASGFGAYNVGTGTEFSVAEIVSHFKAISARPFEVVQDKNKVRKSDRMHLRADTSKIQEAVGFTAKVGFADGLADLWDWGQANPVLRDFSGSQSVRMERPLAGSDR</sequence>
<proteinExistence type="inferred from homology"/>
<dbReference type="PANTHER" id="PTHR43000">
    <property type="entry name" value="DTDP-D-GLUCOSE 4,6-DEHYDRATASE-RELATED"/>
    <property type="match status" value="1"/>
</dbReference>
<comment type="similarity">
    <text evidence="1">Belongs to the NAD(P)-dependent epimerase/dehydratase family.</text>
</comment>
<keyword evidence="3" id="KW-0560">Oxidoreductase</keyword>
<dbReference type="Pfam" id="PF01370">
    <property type="entry name" value="Epimerase"/>
    <property type="match status" value="1"/>
</dbReference>
<dbReference type="SUPFAM" id="SSF51735">
    <property type="entry name" value="NAD(P)-binding Rossmann-fold domains"/>
    <property type="match status" value="1"/>
</dbReference>
<dbReference type="RefSeq" id="WP_068130339.1">
    <property type="nucleotide sequence ID" value="NZ_CP042914.1"/>
</dbReference>
<dbReference type="EC" id="1.1.1.135" evidence="3"/>
<dbReference type="GO" id="GO:0047916">
    <property type="term" value="F:GDP-6-deoxy-D-talose 4-dehydrogenase activity"/>
    <property type="evidence" value="ECO:0007669"/>
    <property type="project" value="UniProtKB-EC"/>
</dbReference>
<dbReference type="KEGG" id="rul:UC8_45370"/>
<evidence type="ECO:0000259" key="2">
    <source>
        <dbReference type="Pfam" id="PF01370"/>
    </source>
</evidence>
<gene>
    <name evidence="3" type="primary">tld</name>
    <name evidence="3" type="ORF">UC8_45370</name>
</gene>
<protein>
    <submittedName>
        <fullName evidence="3">GDP-6-deoxy-D-talose 4-dehydrogenase</fullName>
        <ecNumber evidence="3">1.1.1.135</ecNumber>
    </submittedName>
</protein>
<dbReference type="EMBL" id="CP042914">
    <property type="protein sequence ID" value="QEG42498.1"/>
    <property type="molecule type" value="Genomic_DNA"/>
</dbReference>
<dbReference type="Proteomes" id="UP000325286">
    <property type="component" value="Chromosome"/>
</dbReference>
<organism evidence="3 4">
    <name type="scientific">Roseimaritima ulvae</name>
    <dbReference type="NCBI Taxonomy" id="980254"/>
    <lineage>
        <taxon>Bacteria</taxon>
        <taxon>Pseudomonadati</taxon>
        <taxon>Planctomycetota</taxon>
        <taxon>Planctomycetia</taxon>
        <taxon>Pirellulales</taxon>
        <taxon>Pirellulaceae</taxon>
        <taxon>Roseimaritima</taxon>
    </lineage>
</organism>
<dbReference type="AlphaFoldDB" id="A0A5B9QTY6"/>
<feature type="domain" description="NAD-dependent epimerase/dehydratase" evidence="2">
    <location>
        <begin position="12"/>
        <end position="245"/>
    </location>
</feature>
<dbReference type="PRINTS" id="PR01713">
    <property type="entry name" value="NUCEPIMERASE"/>
</dbReference>
<keyword evidence="4" id="KW-1185">Reference proteome</keyword>
<evidence type="ECO:0000313" key="4">
    <source>
        <dbReference type="Proteomes" id="UP000325286"/>
    </source>
</evidence>
<accession>A0A5B9QTY6</accession>
<evidence type="ECO:0000313" key="3">
    <source>
        <dbReference type="EMBL" id="QEG42498.1"/>
    </source>
</evidence>
<dbReference type="Gene3D" id="3.40.50.720">
    <property type="entry name" value="NAD(P)-binding Rossmann-like Domain"/>
    <property type="match status" value="1"/>
</dbReference>
<dbReference type="OrthoDB" id="9779902at2"/>